<proteinExistence type="predicted"/>
<reference evidence="1" key="1">
    <citation type="journal article" date="2021" name="Nat. Commun.">
        <title>Genetic determinants of endophytism in the Arabidopsis root mycobiome.</title>
        <authorList>
            <person name="Mesny F."/>
            <person name="Miyauchi S."/>
            <person name="Thiergart T."/>
            <person name="Pickel B."/>
            <person name="Atanasova L."/>
            <person name="Karlsson M."/>
            <person name="Huettel B."/>
            <person name="Barry K.W."/>
            <person name="Haridas S."/>
            <person name="Chen C."/>
            <person name="Bauer D."/>
            <person name="Andreopoulos W."/>
            <person name="Pangilinan J."/>
            <person name="LaButti K."/>
            <person name="Riley R."/>
            <person name="Lipzen A."/>
            <person name="Clum A."/>
            <person name="Drula E."/>
            <person name="Henrissat B."/>
            <person name="Kohler A."/>
            <person name="Grigoriev I.V."/>
            <person name="Martin F.M."/>
            <person name="Hacquard S."/>
        </authorList>
    </citation>
    <scope>NUCLEOTIDE SEQUENCE</scope>
    <source>
        <strain evidence="1">MPI-SDFR-AT-0073</strain>
    </source>
</reference>
<dbReference type="OrthoDB" id="420564at2759"/>
<dbReference type="Proteomes" id="UP000758603">
    <property type="component" value="Unassembled WGS sequence"/>
</dbReference>
<evidence type="ECO:0000313" key="1">
    <source>
        <dbReference type="EMBL" id="KAH6643423.1"/>
    </source>
</evidence>
<comment type="caution">
    <text evidence="1">The sequence shown here is derived from an EMBL/GenBank/DDBJ whole genome shotgun (WGS) entry which is preliminary data.</text>
</comment>
<dbReference type="AlphaFoldDB" id="A0A9P8U850"/>
<dbReference type="PANTHER" id="PTHR35179">
    <property type="entry name" value="PROTEIN CBG02620"/>
    <property type="match status" value="1"/>
</dbReference>
<dbReference type="GeneID" id="70134640"/>
<protein>
    <submittedName>
        <fullName evidence="1">Geranylgeranyl pyrophosphate synthetase</fullName>
    </submittedName>
</protein>
<dbReference type="EMBL" id="JAGPXC010000013">
    <property type="protein sequence ID" value="KAH6643423.1"/>
    <property type="molecule type" value="Genomic_DNA"/>
</dbReference>
<dbReference type="PANTHER" id="PTHR35179:SF2">
    <property type="entry name" value="START DOMAIN-CONTAINING PROTEIN"/>
    <property type="match status" value="1"/>
</dbReference>
<evidence type="ECO:0000313" key="2">
    <source>
        <dbReference type="Proteomes" id="UP000758603"/>
    </source>
</evidence>
<name>A0A9P8U850_9PEZI</name>
<organism evidence="1 2">
    <name type="scientific">Truncatella angustata</name>
    <dbReference type="NCBI Taxonomy" id="152316"/>
    <lineage>
        <taxon>Eukaryota</taxon>
        <taxon>Fungi</taxon>
        <taxon>Dikarya</taxon>
        <taxon>Ascomycota</taxon>
        <taxon>Pezizomycotina</taxon>
        <taxon>Sordariomycetes</taxon>
        <taxon>Xylariomycetidae</taxon>
        <taxon>Amphisphaeriales</taxon>
        <taxon>Sporocadaceae</taxon>
        <taxon>Truncatella</taxon>
    </lineage>
</organism>
<gene>
    <name evidence="1" type="ORF">BKA67DRAFT_639977</name>
</gene>
<keyword evidence="2" id="KW-1185">Reference proteome</keyword>
<dbReference type="RefSeq" id="XP_045951353.1">
    <property type="nucleotide sequence ID" value="XM_046105749.1"/>
</dbReference>
<sequence length="379" mass="42543">MSPKTILLISRHDIQGDSSSATITNSEYVASYSWIESKAPTIAVPGIPPKWSPLATPRRLPKDCGLIYIAQNAARHPESPLEPLFRALFLMKPEFDVRNVDLVSDRNNLRKLLTFVDPSSSRNGLEAFTINIEVRGNTIIFARTESKTKEVILPHEFKGYGHEFEKAYTDSPIKNSTGHHRIITYGFAGLKLLVRYEVDGKKSSKMNKEGDLADLLGSMSISATIDPYPLVSTTNKPATSKLMIQEQGSQVPAESILEIKTRVAHKLINASDIAPQLWVSQTPKLVRAYHRNGIFQQPQVEDMTDYISAWERRNQDKLRKLATLIKEIISAAKRFGGSAELRYEGLGYNLMVKKVERDSMLPDDLHAHWYSTTSSNDSD</sequence>
<accession>A0A9P8U850</accession>